<dbReference type="Pfam" id="PF13912">
    <property type="entry name" value="zf-C2H2_6"/>
    <property type="match status" value="1"/>
</dbReference>
<feature type="chain" id="PRO_5046692565" description="C2H2-type domain-containing protein" evidence="10">
    <location>
        <begin position="27"/>
        <end position="956"/>
    </location>
</feature>
<keyword evidence="6" id="KW-0804">Transcription</keyword>
<accession>A0ABQ7PSB0</accession>
<gene>
    <name evidence="12" type="ORF">JYU34_022355</name>
</gene>
<feature type="domain" description="C2H2-type" evidence="11">
    <location>
        <begin position="635"/>
        <end position="662"/>
    </location>
</feature>
<comment type="caution">
    <text evidence="12">The sequence shown here is derived from an EMBL/GenBank/DDBJ whole genome shotgun (WGS) entry which is preliminary data.</text>
</comment>
<feature type="domain" description="C2H2-type" evidence="11">
    <location>
        <begin position="550"/>
        <end position="577"/>
    </location>
</feature>
<feature type="domain" description="C2H2-type" evidence="11">
    <location>
        <begin position="578"/>
        <end position="605"/>
    </location>
</feature>
<evidence type="ECO:0000256" key="7">
    <source>
        <dbReference type="ARBA" id="ARBA00023242"/>
    </source>
</evidence>
<evidence type="ECO:0000256" key="1">
    <source>
        <dbReference type="ARBA" id="ARBA00004123"/>
    </source>
</evidence>
<evidence type="ECO:0000256" key="10">
    <source>
        <dbReference type="SAM" id="SignalP"/>
    </source>
</evidence>
<feature type="signal peptide" evidence="10">
    <location>
        <begin position="1"/>
        <end position="26"/>
    </location>
</feature>
<evidence type="ECO:0000256" key="5">
    <source>
        <dbReference type="ARBA" id="ARBA00023015"/>
    </source>
</evidence>
<organism evidence="12 13">
    <name type="scientific">Plutella xylostella</name>
    <name type="common">Diamondback moth</name>
    <name type="synonym">Plutella maculipennis</name>
    <dbReference type="NCBI Taxonomy" id="51655"/>
    <lineage>
        <taxon>Eukaryota</taxon>
        <taxon>Metazoa</taxon>
        <taxon>Ecdysozoa</taxon>
        <taxon>Arthropoda</taxon>
        <taxon>Hexapoda</taxon>
        <taxon>Insecta</taxon>
        <taxon>Pterygota</taxon>
        <taxon>Neoptera</taxon>
        <taxon>Endopterygota</taxon>
        <taxon>Lepidoptera</taxon>
        <taxon>Glossata</taxon>
        <taxon>Ditrysia</taxon>
        <taxon>Yponomeutoidea</taxon>
        <taxon>Plutellidae</taxon>
        <taxon>Plutella</taxon>
    </lineage>
</organism>
<keyword evidence="10" id="KW-0732">Signal</keyword>
<comment type="subcellular location">
    <subcellularLocation>
        <location evidence="1">Nucleus</location>
    </subcellularLocation>
</comment>
<feature type="domain" description="C2H2-type" evidence="11">
    <location>
        <begin position="663"/>
        <end position="690"/>
    </location>
</feature>
<keyword evidence="3" id="KW-0677">Repeat</keyword>
<feature type="region of interest" description="Disordered" evidence="9">
    <location>
        <begin position="314"/>
        <end position="342"/>
    </location>
</feature>
<proteinExistence type="predicted"/>
<keyword evidence="4" id="KW-0862">Zinc</keyword>
<sequence length="956" mass="106519">MAMTFLQTSNCLVCNLFIVVQPPSNGDDPLGVKNSIDVFSKDSIVPSGQQLLVTLQEVVCRKINKTDSKSTLICRKCYKTCCEYDNLQKRLRDIKSEMSMQYSSRKISNPVSQVSKKSEAKVVVAASKLKPLPANYVILNRGSLGKPISQSIQLKLPNTTNTVLIPAATTPVATQPMNTVKNTHPKPKITINSPLLLSPVKKTTSLVDEIAEISEVTNGGFSMPIINNENSAGDELNDLAELVLKKGDGGDKAADDDAENNDELPMEIDEDCTNSVAKEKSATDFNSVFAEHIKKNPIQKQSTDLAKMQVINIQRESDSRSNSENENENDENENENENEQEVEVEILEEDVDEDTIVMSDSNGSFLRVVMGQELYGDDEIFIVPQNGEQNDSNDESQIELQVSGDEETANAIIAAAKEQGGAFIKVQSGEMFRVKSVQSKVEDDPLVERPLSTIELVERDGSLYKCVLCENAKKNKDENDDTTEDNSSSQDSNPGFSTKKPDSIVEHMKQIHNSRVYVCADCGIVIRKRAEYNKHIATHSGASQPQKKQHECDICHKRCGSRNLLIEHMNYHKGNKPYCCEECGKRFSSKYTYQAHLKTHMDRPRPFKCKQCSKAFFTQQNLAQHEKTHWGVKDFICKVCGKAFGTQHNLEVHGVVHSGLKPFACGVCGKAFARKAEIRDHIRTHTGERPFACNICGATFSQRSNLTSHARATHTGDKRHKCETCGKTFKRRRLLDYHTKAAHTGERPYQCEVCRATFVYPEHYKKHIRIHTGEKPYVCEVCGKSFNTRDNRNAHRFVHSDKKPYECLVCAQGFMRKPLLLAHMNASGHMTESIVVNQPRVSQEENDSFRIPALEENPLELENEDSQNEDISKVFIQGENKIIVQGAPESDDSTLLSLAQNLVEGSGKIDASILESITTADLEKGTQIVANDENGATVRLVQIQLADGGTGWIAIN</sequence>
<dbReference type="InterPro" id="IPR036236">
    <property type="entry name" value="Znf_C2H2_sf"/>
</dbReference>
<dbReference type="SMART" id="SM00355">
    <property type="entry name" value="ZnF_C2H2"/>
    <property type="match status" value="12"/>
</dbReference>
<evidence type="ECO:0000256" key="8">
    <source>
        <dbReference type="PROSITE-ProRule" id="PRU00042"/>
    </source>
</evidence>
<reference evidence="12 13" key="1">
    <citation type="submission" date="2021-06" db="EMBL/GenBank/DDBJ databases">
        <title>A haploid diamondback moth (Plutella xylostella L.) genome assembly resolves 31 chromosomes and identifies a diamide resistance mutation.</title>
        <authorList>
            <person name="Ward C.M."/>
            <person name="Perry K.D."/>
            <person name="Baker G."/>
            <person name="Powis K."/>
            <person name="Heckel D.G."/>
            <person name="Baxter S.W."/>
        </authorList>
    </citation>
    <scope>NUCLEOTIDE SEQUENCE [LARGE SCALE GENOMIC DNA]</scope>
    <source>
        <strain evidence="12 13">LV</strain>
        <tissue evidence="12">Single pupa</tissue>
    </source>
</reference>
<evidence type="ECO:0000313" key="13">
    <source>
        <dbReference type="Proteomes" id="UP000823941"/>
    </source>
</evidence>
<dbReference type="Gene3D" id="3.30.160.60">
    <property type="entry name" value="Classic Zinc Finger"/>
    <property type="match status" value="10"/>
</dbReference>
<dbReference type="PROSITE" id="PS50157">
    <property type="entry name" value="ZINC_FINGER_C2H2_2"/>
    <property type="match status" value="11"/>
</dbReference>
<dbReference type="Proteomes" id="UP000823941">
    <property type="component" value="Chromosome 31"/>
</dbReference>
<feature type="domain" description="C2H2-type" evidence="11">
    <location>
        <begin position="517"/>
        <end position="544"/>
    </location>
</feature>
<name>A0ABQ7PSB0_PLUXY</name>
<evidence type="ECO:0000256" key="3">
    <source>
        <dbReference type="ARBA" id="ARBA00022737"/>
    </source>
</evidence>
<evidence type="ECO:0000256" key="2">
    <source>
        <dbReference type="ARBA" id="ARBA00022723"/>
    </source>
</evidence>
<keyword evidence="5" id="KW-0805">Transcription regulation</keyword>
<dbReference type="PANTHER" id="PTHR24399:SF23">
    <property type="entry name" value="C2H2-TYPE DOMAIN-CONTAINING PROTEIN"/>
    <property type="match status" value="1"/>
</dbReference>
<feature type="domain" description="C2H2-type" evidence="11">
    <location>
        <begin position="805"/>
        <end position="834"/>
    </location>
</feature>
<keyword evidence="8" id="KW-0863">Zinc-finger</keyword>
<feature type="region of interest" description="Disordered" evidence="9">
    <location>
        <begin position="476"/>
        <end position="501"/>
    </location>
</feature>
<dbReference type="Pfam" id="PF13894">
    <property type="entry name" value="zf-C2H2_4"/>
    <property type="match status" value="1"/>
</dbReference>
<feature type="domain" description="C2H2-type" evidence="11">
    <location>
        <begin position="749"/>
        <end position="776"/>
    </location>
</feature>
<dbReference type="SUPFAM" id="SSF57667">
    <property type="entry name" value="beta-beta-alpha zinc fingers"/>
    <property type="match status" value="5"/>
</dbReference>
<dbReference type="EMBL" id="JAHIBW010000031">
    <property type="protein sequence ID" value="KAG7295339.1"/>
    <property type="molecule type" value="Genomic_DNA"/>
</dbReference>
<dbReference type="Pfam" id="PF00096">
    <property type="entry name" value="zf-C2H2"/>
    <property type="match status" value="6"/>
</dbReference>
<dbReference type="PROSITE" id="PS00028">
    <property type="entry name" value="ZINC_FINGER_C2H2_1"/>
    <property type="match status" value="11"/>
</dbReference>
<evidence type="ECO:0000256" key="9">
    <source>
        <dbReference type="SAM" id="MobiDB-lite"/>
    </source>
</evidence>
<protein>
    <recommendedName>
        <fullName evidence="11">C2H2-type domain-containing protein</fullName>
    </recommendedName>
</protein>
<feature type="compositionally biased region" description="Acidic residues" evidence="9">
    <location>
        <begin position="256"/>
        <end position="267"/>
    </location>
</feature>
<feature type="domain" description="C2H2-type" evidence="11">
    <location>
        <begin position="777"/>
        <end position="804"/>
    </location>
</feature>
<keyword evidence="2" id="KW-0479">Metal-binding</keyword>
<feature type="region of interest" description="Disordered" evidence="9">
    <location>
        <begin position="248"/>
        <end position="267"/>
    </location>
</feature>
<feature type="domain" description="C2H2-type" evidence="11">
    <location>
        <begin position="607"/>
        <end position="634"/>
    </location>
</feature>
<feature type="domain" description="C2H2-type" evidence="11">
    <location>
        <begin position="720"/>
        <end position="748"/>
    </location>
</feature>
<feature type="domain" description="C2H2-type" evidence="11">
    <location>
        <begin position="691"/>
        <end position="719"/>
    </location>
</feature>
<dbReference type="InterPro" id="IPR013087">
    <property type="entry name" value="Znf_C2H2_type"/>
</dbReference>
<evidence type="ECO:0000256" key="4">
    <source>
        <dbReference type="ARBA" id="ARBA00022833"/>
    </source>
</evidence>
<keyword evidence="7" id="KW-0539">Nucleus</keyword>
<evidence type="ECO:0000313" key="12">
    <source>
        <dbReference type="EMBL" id="KAG7295339.1"/>
    </source>
</evidence>
<evidence type="ECO:0000259" key="11">
    <source>
        <dbReference type="PROSITE" id="PS50157"/>
    </source>
</evidence>
<keyword evidence="13" id="KW-1185">Reference proteome</keyword>
<evidence type="ECO:0000256" key="6">
    <source>
        <dbReference type="ARBA" id="ARBA00023163"/>
    </source>
</evidence>
<dbReference type="PANTHER" id="PTHR24399">
    <property type="entry name" value="ZINC FINGER AND BTB DOMAIN-CONTAINING"/>
    <property type="match status" value="1"/>
</dbReference>
<feature type="compositionally biased region" description="Acidic residues" evidence="9">
    <location>
        <begin position="325"/>
        <end position="342"/>
    </location>
</feature>